<evidence type="ECO:0000256" key="13">
    <source>
        <dbReference type="RuleBase" id="RU000504"/>
    </source>
</evidence>
<feature type="domain" description="Pyruvate kinase barrel" evidence="14">
    <location>
        <begin position="3"/>
        <end position="320"/>
    </location>
</feature>
<evidence type="ECO:0000256" key="10">
    <source>
        <dbReference type="ARBA" id="ARBA00023152"/>
    </source>
</evidence>
<dbReference type="GO" id="GO:0000287">
    <property type="term" value="F:magnesium ion binding"/>
    <property type="evidence" value="ECO:0007669"/>
    <property type="project" value="UniProtKB-UniRule"/>
</dbReference>
<dbReference type="InterPro" id="IPR015793">
    <property type="entry name" value="Pyrv_Knase_brl"/>
</dbReference>
<comment type="similarity">
    <text evidence="2 13">Belongs to the pyruvate kinase family.</text>
</comment>
<dbReference type="SUPFAM" id="SSF51621">
    <property type="entry name" value="Phosphoenolpyruvate/pyruvate domain"/>
    <property type="match status" value="1"/>
</dbReference>
<evidence type="ECO:0000256" key="1">
    <source>
        <dbReference type="ARBA" id="ARBA00004997"/>
    </source>
</evidence>
<dbReference type="Proteomes" id="UP000233517">
    <property type="component" value="Unassembled WGS sequence"/>
</dbReference>
<dbReference type="Gene3D" id="3.20.20.60">
    <property type="entry name" value="Phosphoenolpyruvate-binding domains"/>
    <property type="match status" value="1"/>
</dbReference>
<dbReference type="UniPathway" id="UPA00109">
    <property type="reaction ID" value="UER00188"/>
</dbReference>
<keyword evidence="7 13" id="KW-0418">Kinase</keyword>
<dbReference type="InterPro" id="IPR040442">
    <property type="entry name" value="Pyrv_kinase-like_dom_sf"/>
</dbReference>
<dbReference type="Gene3D" id="2.40.33.10">
    <property type="entry name" value="PK beta-barrel domain-like"/>
    <property type="match status" value="1"/>
</dbReference>
<evidence type="ECO:0000256" key="6">
    <source>
        <dbReference type="ARBA" id="ARBA00022741"/>
    </source>
</evidence>
<evidence type="ECO:0000256" key="11">
    <source>
        <dbReference type="ARBA" id="ARBA00023317"/>
    </source>
</evidence>
<organism evidence="15 16">
    <name type="scientific">Candidatus Falkowbacteria bacterium HGW-Falkowbacteria-1</name>
    <dbReference type="NCBI Taxonomy" id="2013768"/>
    <lineage>
        <taxon>Bacteria</taxon>
        <taxon>Candidatus Falkowiibacteriota</taxon>
    </lineage>
</organism>
<dbReference type="AlphaFoldDB" id="A0A2N2EA96"/>
<evidence type="ECO:0000256" key="7">
    <source>
        <dbReference type="ARBA" id="ARBA00022777"/>
    </source>
</evidence>
<keyword evidence="5" id="KW-0479">Metal-binding</keyword>
<evidence type="ECO:0000256" key="5">
    <source>
        <dbReference type="ARBA" id="ARBA00022723"/>
    </source>
</evidence>
<dbReference type="InterPro" id="IPR011037">
    <property type="entry name" value="Pyrv_Knase-like_insert_dom_sf"/>
</dbReference>
<sequence length="349" mass="39497">MDTKIIATIGPKSENHAILKSMILSGLDMVRINFSHASYDQYYRVKGTLDIIKEETGIDVKILFDLQGPRIRVGKLNHDVLMNDGDVYSFLFQKGDIDNMEIPIDDAELIQDLKIDDPIFLDNGSIELKVIELDLLNQKFLAKVERGGLLLPRKGLNVPKTVLKRPILTAKDLLDIEFAKKVKPEYIAISFVQNSQDVVELKKILNNDDIKIVSKIERAVALDDIDNIIRKSDCIMIARGDLGIEMPMEDLPIIQKNLIRHAHWHNKPAIVATQMMASMIDHYRPTRAEVSDVANAIFDGSDALMLSDETAAGAYPIDAIKIMSKIINKTNEYFNNRNYFNDSDVIYKK</sequence>
<gene>
    <name evidence="15" type="primary">pyk</name>
    <name evidence="15" type="ORF">CVU82_00330</name>
</gene>
<accession>A0A2N2EA96</accession>
<comment type="caution">
    <text evidence="15">The sequence shown here is derived from an EMBL/GenBank/DDBJ whole genome shotgun (WGS) entry which is preliminary data.</text>
</comment>
<evidence type="ECO:0000313" key="16">
    <source>
        <dbReference type="Proteomes" id="UP000233517"/>
    </source>
</evidence>
<evidence type="ECO:0000256" key="3">
    <source>
        <dbReference type="ARBA" id="ARBA00012142"/>
    </source>
</evidence>
<dbReference type="GO" id="GO:0016301">
    <property type="term" value="F:kinase activity"/>
    <property type="evidence" value="ECO:0007669"/>
    <property type="project" value="UniProtKB-KW"/>
</dbReference>
<keyword evidence="11 15" id="KW-0670">Pyruvate</keyword>
<comment type="catalytic activity">
    <reaction evidence="13">
        <text>pyruvate + ATP = phosphoenolpyruvate + ADP + H(+)</text>
        <dbReference type="Rhea" id="RHEA:18157"/>
        <dbReference type="ChEBI" id="CHEBI:15361"/>
        <dbReference type="ChEBI" id="CHEBI:15378"/>
        <dbReference type="ChEBI" id="CHEBI:30616"/>
        <dbReference type="ChEBI" id="CHEBI:58702"/>
        <dbReference type="ChEBI" id="CHEBI:456216"/>
        <dbReference type="EC" id="2.7.1.40"/>
    </reaction>
</comment>
<keyword evidence="6" id="KW-0547">Nucleotide-binding</keyword>
<dbReference type="PANTHER" id="PTHR11817">
    <property type="entry name" value="PYRUVATE KINASE"/>
    <property type="match status" value="1"/>
</dbReference>
<reference evidence="15 16" key="1">
    <citation type="journal article" date="2017" name="ISME J.">
        <title>Potential for microbial H2 and metal transformations associated with novel bacteria and archaea in deep terrestrial subsurface sediments.</title>
        <authorList>
            <person name="Hernsdorf A.W."/>
            <person name="Amano Y."/>
            <person name="Miyakawa K."/>
            <person name="Ise K."/>
            <person name="Suzuki Y."/>
            <person name="Anantharaman K."/>
            <person name="Probst A."/>
            <person name="Burstein D."/>
            <person name="Thomas B.C."/>
            <person name="Banfield J.F."/>
        </authorList>
    </citation>
    <scope>NUCLEOTIDE SEQUENCE [LARGE SCALE GENOMIC DNA]</scope>
    <source>
        <strain evidence="15">HGW-Falkowbacteria-1</strain>
    </source>
</reference>
<dbReference type="Gene3D" id="3.40.1380.20">
    <property type="entry name" value="Pyruvate kinase, C-terminal domain"/>
    <property type="match status" value="1"/>
</dbReference>
<evidence type="ECO:0000313" key="15">
    <source>
        <dbReference type="EMBL" id="PKM91645.1"/>
    </source>
</evidence>
<dbReference type="NCBIfam" id="TIGR01064">
    <property type="entry name" value="pyruv_kin"/>
    <property type="match status" value="1"/>
</dbReference>
<dbReference type="EC" id="2.7.1.40" evidence="3 12"/>
<evidence type="ECO:0000256" key="12">
    <source>
        <dbReference type="NCBIfam" id="TIGR01064"/>
    </source>
</evidence>
<comment type="pathway">
    <text evidence="1 13">Carbohydrate degradation; glycolysis; pyruvate from D-glyceraldehyde 3-phosphate: step 5/5.</text>
</comment>
<evidence type="ECO:0000256" key="2">
    <source>
        <dbReference type="ARBA" id="ARBA00008663"/>
    </source>
</evidence>
<evidence type="ECO:0000256" key="9">
    <source>
        <dbReference type="ARBA" id="ARBA00022842"/>
    </source>
</evidence>
<dbReference type="SUPFAM" id="SSF50800">
    <property type="entry name" value="PK beta-barrel domain-like"/>
    <property type="match status" value="1"/>
</dbReference>
<dbReference type="InterPro" id="IPR015813">
    <property type="entry name" value="Pyrv/PenolPyrv_kinase-like_dom"/>
</dbReference>
<keyword evidence="10 13" id="KW-0324">Glycolysis</keyword>
<keyword evidence="8" id="KW-0067">ATP-binding</keyword>
<dbReference type="GO" id="GO:0030955">
    <property type="term" value="F:potassium ion binding"/>
    <property type="evidence" value="ECO:0007669"/>
    <property type="project" value="UniProtKB-UniRule"/>
</dbReference>
<evidence type="ECO:0000256" key="4">
    <source>
        <dbReference type="ARBA" id="ARBA00022679"/>
    </source>
</evidence>
<dbReference type="InterPro" id="IPR001697">
    <property type="entry name" value="Pyr_Knase"/>
</dbReference>
<keyword evidence="9 13" id="KW-0460">Magnesium</keyword>
<name>A0A2N2EA96_9BACT</name>
<dbReference type="GO" id="GO:0005524">
    <property type="term" value="F:ATP binding"/>
    <property type="evidence" value="ECO:0007669"/>
    <property type="project" value="UniProtKB-KW"/>
</dbReference>
<protein>
    <recommendedName>
        <fullName evidence="3 12">Pyruvate kinase</fullName>
        <ecNumber evidence="3 12">2.7.1.40</ecNumber>
    </recommendedName>
</protein>
<proteinExistence type="inferred from homology"/>
<dbReference type="InterPro" id="IPR015806">
    <property type="entry name" value="Pyrv_Knase_insert_dom_sf"/>
</dbReference>
<evidence type="ECO:0000259" key="14">
    <source>
        <dbReference type="Pfam" id="PF00224"/>
    </source>
</evidence>
<dbReference type="EMBL" id="PHAI01000001">
    <property type="protein sequence ID" value="PKM91645.1"/>
    <property type="molecule type" value="Genomic_DNA"/>
</dbReference>
<evidence type="ECO:0000256" key="8">
    <source>
        <dbReference type="ARBA" id="ARBA00022840"/>
    </source>
</evidence>
<dbReference type="PRINTS" id="PR01050">
    <property type="entry name" value="PYRUVTKNASE"/>
</dbReference>
<dbReference type="Pfam" id="PF00224">
    <property type="entry name" value="PK"/>
    <property type="match status" value="1"/>
</dbReference>
<dbReference type="InterPro" id="IPR036918">
    <property type="entry name" value="Pyrv_Knase_C_sf"/>
</dbReference>
<keyword evidence="4 13" id="KW-0808">Transferase</keyword>
<dbReference type="GO" id="GO:0004743">
    <property type="term" value="F:pyruvate kinase activity"/>
    <property type="evidence" value="ECO:0007669"/>
    <property type="project" value="UniProtKB-UniRule"/>
</dbReference>